<evidence type="ECO:0000313" key="1">
    <source>
        <dbReference type="EMBL" id="CRY84204.1"/>
    </source>
</evidence>
<evidence type="ECO:0000313" key="2">
    <source>
        <dbReference type="Proteomes" id="UP000057820"/>
    </source>
</evidence>
<gene>
    <name evidence="1" type="ORF">ERS450000_05914</name>
</gene>
<reference evidence="2" key="1">
    <citation type="submission" date="2015-03" db="EMBL/GenBank/DDBJ databases">
        <authorList>
            <consortium name="Pathogen Informatics"/>
        </authorList>
    </citation>
    <scope>NUCLEOTIDE SEQUENCE [LARGE SCALE GENOMIC DNA]</scope>
    <source>
        <strain evidence="2">NCTC11134</strain>
        <plasmid evidence="2">2</plasmid>
    </source>
</reference>
<protein>
    <submittedName>
        <fullName evidence="1">Uncharacterized protein</fullName>
    </submittedName>
</protein>
<name>A0A0H5PAB4_NOCFR</name>
<keyword evidence="1" id="KW-0614">Plasmid</keyword>
<sequence>MCSVGRQSSSDGLGWLPTGLTPAVFRLARVDQLADELGALAAEWSKNEPIALGQRELPSGEWQSYVTGVRPVPPLAALLFSEAVHHLRSAVENALLFLVEEERGVPLDESAANKVAMPVCKDEREFERWQDRVGGKVPELGSGSKLGGRVKSLQPYVDTLSRLPSMPRVLGELWGEPVVYDHPLVLLQRYSNLDKHRRLRFCASRTLVSQSDVPSSERAQGWQELTPGTVIATTKPGRSIATDFNSALLMERPDSGVFVGPVVELTGLHSYVAEVVMPILVKNLAKIGRPPTEVDLGDTGETDGERLARAGKRYSFERWQDGIDERMTEMEMRFPRILPPPSG</sequence>
<accession>A0A0H5PAB4</accession>
<geneLocation type="plasmid" evidence="1">
    <name>2</name>
</geneLocation>
<organism evidence="1 2">
    <name type="scientific">Nocardia farcinica</name>
    <dbReference type="NCBI Taxonomy" id="37329"/>
    <lineage>
        <taxon>Bacteria</taxon>
        <taxon>Bacillati</taxon>
        <taxon>Actinomycetota</taxon>
        <taxon>Actinomycetes</taxon>
        <taxon>Mycobacteriales</taxon>
        <taxon>Nocardiaceae</taxon>
        <taxon>Nocardia</taxon>
    </lineage>
</organism>
<dbReference type="EMBL" id="LN868939">
    <property type="protein sequence ID" value="CRY84204.1"/>
    <property type="molecule type" value="Genomic_DNA"/>
</dbReference>
<dbReference type="Proteomes" id="UP000057820">
    <property type="component" value="Plasmid 2"/>
</dbReference>
<proteinExistence type="predicted"/>
<dbReference type="KEGG" id="nfr:ERS450000_05914"/>
<dbReference type="AlphaFoldDB" id="A0A0H5PAB4"/>